<name>A0A9P4HM44_9PLEO</name>
<evidence type="ECO:0000313" key="2">
    <source>
        <dbReference type="EMBL" id="KAF2036754.1"/>
    </source>
</evidence>
<dbReference type="AlphaFoldDB" id="A0A9P4HM44"/>
<gene>
    <name evidence="2" type="ORF">EK21DRAFT_106066</name>
</gene>
<evidence type="ECO:0000256" key="1">
    <source>
        <dbReference type="SAM" id="MobiDB-lite"/>
    </source>
</evidence>
<dbReference type="EMBL" id="ML978154">
    <property type="protein sequence ID" value="KAF2036754.1"/>
    <property type="molecule type" value="Genomic_DNA"/>
</dbReference>
<comment type="caution">
    <text evidence="2">The sequence shown here is derived from an EMBL/GenBank/DDBJ whole genome shotgun (WGS) entry which is preliminary data.</text>
</comment>
<sequence length="213" mass="23406">MKGKRRYASSRPSSTSTLPVHENTKAVSEATHALSRGVAAAVKLWEPKTRSYTLFNIARAVYAPGKDFSTDLPVEIRRKSTSAKQKYIGSDIRRSGPTRYKVAIKTESIPGEATTSHGRCLLDVKALAHGRLKVLQRDGYDLSMTGIKDLTVQVVNALKLFKYATSDIELHAQSLVHLLVVDAEPITCLPTGVQPAAELFLTDIQEILEDCEL</sequence>
<keyword evidence="3" id="KW-1185">Reference proteome</keyword>
<protein>
    <submittedName>
        <fullName evidence="2">Uncharacterized protein</fullName>
    </submittedName>
</protein>
<accession>A0A9P4HM44</accession>
<reference evidence="2" key="1">
    <citation type="journal article" date="2020" name="Stud. Mycol.">
        <title>101 Dothideomycetes genomes: a test case for predicting lifestyles and emergence of pathogens.</title>
        <authorList>
            <person name="Haridas S."/>
            <person name="Albert R."/>
            <person name="Binder M."/>
            <person name="Bloem J."/>
            <person name="Labutti K."/>
            <person name="Salamov A."/>
            <person name="Andreopoulos B."/>
            <person name="Baker S."/>
            <person name="Barry K."/>
            <person name="Bills G."/>
            <person name="Bluhm B."/>
            <person name="Cannon C."/>
            <person name="Castanera R."/>
            <person name="Culley D."/>
            <person name="Daum C."/>
            <person name="Ezra D."/>
            <person name="Gonzalez J."/>
            <person name="Henrissat B."/>
            <person name="Kuo A."/>
            <person name="Liang C."/>
            <person name="Lipzen A."/>
            <person name="Lutzoni F."/>
            <person name="Magnuson J."/>
            <person name="Mondo S."/>
            <person name="Nolan M."/>
            <person name="Ohm R."/>
            <person name="Pangilinan J."/>
            <person name="Park H.-J."/>
            <person name="Ramirez L."/>
            <person name="Alfaro M."/>
            <person name="Sun H."/>
            <person name="Tritt A."/>
            <person name="Yoshinaga Y."/>
            <person name="Zwiers L.-H."/>
            <person name="Turgeon B."/>
            <person name="Goodwin S."/>
            <person name="Spatafora J."/>
            <person name="Crous P."/>
            <person name="Grigoriev I."/>
        </authorList>
    </citation>
    <scope>NUCLEOTIDE SEQUENCE</scope>
    <source>
        <strain evidence="2">CBS 110217</strain>
    </source>
</reference>
<evidence type="ECO:0000313" key="3">
    <source>
        <dbReference type="Proteomes" id="UP000799777"/>
    </source>
</evidence>
<organism evidence="2 3">
    <name type="scientific">Setomelanomma holmii</name>
    <dbReference type="NCBI Taxonomy" id="210430"/>
    <lineage>
        <taxon>Eukaryota</taxon>
        <taxon>Fungi</taxon>
        <taxon>Dikarya</taxon>
        <taxon>Ascomycota</taxon>
        <taxon>Pezizomycotina</taxon>
        <taxon>Dothideomycetes</taxon>
        <taxon>Pleosporomycetidae</taxon>
        <taxon>Pleosporales</taxon>
        <taxon>Pleosporineae</taxon>
        <taxon>Phaeosphaeriaceae</taxon>
        <taxon>Setomelanomma</taxon>
    </lineage>
</organism>
<dbReference type="Proteomes" id="UP000799777">
    <property type="component" value="Unassembled WGS sequence"/>
</dbReference>
<feature type="region of interest" description="Disordered" evidence="1">
    <location>
        <begin position="1"/>
        <end position="23"/>
    </location>
</feature>
<proteinExistence type="predicted"/>